<evidence type="ECO:0000256" key="1">
    <source>
        <dbReference type="SAM" id="MobiDB-lite"/>
    </source>
</evidence>
<proteinExistence type="predicted"/>
<protein>
    <submittedName>
        <fullName evidence="2">Uncharacterized protein</fullName>
    </submittedName>
</protein>
<dbReference type="GO" id="GO:0005813">
    <property type="term" value="C:centrosome"/>
    <property type="evidence" value="ECO:0007669"/>
    <property type="project" value="InterPro"/>
</dbReference>
<dbReference type="PANTHER" id="PTHR13958:SF3">
    <property type="entry name" value="CAP-GLY DOMAIN-CONTAINING PROTEIN-RELATED"/>
    <property type="match status" value="1"/>
</dbReference>
<dbReference type="InterPro" id="IPR028750">
    <property type="entry name" value="CEP350/CC187"/>
</dbReference>
<dbReference type="GO" id="GO:0034453">
    <property type="term" value="P:microtubule anchoring"/>
    <property type="evidence" value="ECO:0007669"/>
    <property type="project" value="InterPro"/>
</dbReference>
<feature type="region of interest" description="Disordered" evidence="1">
    <location>
        <begin position="671"/>
        <end position="697"/>
    </location>
</feature>
<feature type="compositionally biased region" description="Basic and acidic residues" evidence="1">
    <location>
        <begin position="279"/>
        <end position="293"/>
    </location>
</feature>
<dbReference type="AlphaFoldDB" id="A0A8C4QYL1"/>
<dbReference type="PANTHER" id="PTHR13958">
    <property type="entry name" value="CENTROSOME-ASSOCIATED PROTEIN 350"/>
    <property type="match status" value="1"/>
</dbReference>
<accession>A0A8C4QYL1</accession>
<evidence type="ECO:0000313" key="3">
    <source>
        <dbReference type="Proteomes" id="UP000694388"/>
    </source>
</evidence>
<name>A0A8C4QYL1_EPTBU</name>
<organism evidence="2 3">
    <name type="scientific">Eptatretus burgeri</name>
    <name type="common">Inshore hagfish</name>
    <dbReference type="NCBI Taxonomy" id="7764"/>
    <lineage>
        <taxon>Eukaryota</taxon>
        <taxon>Metazoa</taxon>
        <taxon>Chordata</taxon>
        <taxon>Craniata</taxon>
        <taxon>Vertebrata</taxon>
        <taxon>Cyclostomata</taxon>
        <taxon>Myxini</taxon>
        <taxon>Myxiniformes</taxon>
        <taxon>Myxinidae</taxon>
        <taxon>Eptatretinae</taxon>
        <taxon>Eptatretus</taxon>
    </lineage>
</organism>
<feature type="compositionally biased region" description="Basic and acidic residues" evidence="1">
    <location>
        <begin position="16"/>
        <end position="25"/>
    </location>
</feature>
<sequence>MTKRGKVSLDPSSTSIERDEAEKEPREILPLLPCNGPLETLLSDKPLGVVDTTNITSDAYHTVISSLSEIFDVGYSAQDTKNGHSYTNNELCENREVEISGQVLEPFSNCDMVVKNIAVENRLDDTNVNASSFMSNGVSSFVTASNNSELIVTGHQDHETPVNLKNGTSVLPSYDFELNTSTPKEHPGFTRNMQDNSAFTSALSFLPENTGREASLVAFDKTICSEKPLDEASYPCSITPPNQNCSSLLNVDTQTGQQSNEALLDNELCKDNASKDVLENHSSRSVQPEEKVSNDASEQDNTARKAPLSLPIVGGNHFSQATAIVPSSLPQDCDLRKSVVENASSNRIQPLTSENVDCQIVNENYNNSSSHIMQMNKQVKPDQRAEVGLEEDFSVAFGSPSLCIKKDTSNLAFEEHIERFVGCLINEAAKEVSGICNGHAVLHNSSRTVCNLDKKPQMDNVLAEITIPQVMSTDVKKEGVPSALVTEESAEQASTNGEESQDAFANAATCLETSSSKDIPPCLKIYDQKAQYTTLNGTFIAVADQSKPYTPLLDMLTRQKGQLKEQMDRSDALTKAETAEKTEKKDYLACAITNGLLSNFLSEALEQFCELQKSGENKFEGVVLPGEVVESEHVLVNCTTIDEEHFIKSPTQEDDMHLPEIEVDPEMCTSPLTSPRPESPGSCQPEQILNGSCNQEEPTSPFGYLSLSHAPFDAGQLLDDQDWFDEDFGLSSKLRARQQQQSIQSMKTQSMPDEMFKETGLGSADLPIYLESKADLESEEQQFFVPHSAVEVQALVHAALRELHKLEELGESAGGVVAPRSFLGLDCRGHDVESVSRRVYKQVLILDEVLTSLGLQGGDADIDCKRADGECDEDINRISGAPNLPRAVKWGKKLRDQVDIILARDLHSEEPEWVTYDIDEVEVKMQTADAIFEALLDDTAVLLNSLPDKCAQPGRLPTSCI</sequence>
<reference evidence="2" key="1">
    <citation type="submission" date="2025-05" db="UniProtKB">
        <authorList>
            <consortium name="Ensembl"/>
        </authorList>
    </citation>
    <scope>IDENTIFICATION</scope>
</reference>
<feature type="region of interest" description="Disordered" evidence="1">
    <location>
        <begin position="279"/>
        <end position="302"/>
    </location>
</feature>
<dbReference type="GeneTree" id="ENSGT00940000155130"/>
<dbReference type="Proteomes" id="UP000694388">
    <property type="component" value="Unplaced"/>
</dbReference>
<dbReference type="Ensembl" id="ENSEBUT00000023081.1">
    <property type="protein sequence ID" value="ENSEBUP00000022505.1"/>
    <property type="gene ID" value="ENSEBUG00000013867.1"/>
</dbReference>
<keyword evidence="3" id="KW-1185">Reference proteome</keyword>
<evidence type="ECO:0000313" key="2">
    <source>
        <dbReference type="Ensembl" id="ENSEBUP00000022515.1"/>
    </source>
</evidence>
<feature type="compositionally biased region" description="Polar residues" evidence="1">
    <location>
        <begin position="681"/>
        <end position="697"/>
    </location>
</feature>
<dbReference type="GO" id="GO:0008017">
    <property type="term" value="F:microtubule binding"/>
    <property type="evidence" value="ECO:0007669"/>
    <property type="project" value="InterPro"/>
</dbReference>
<dbReference type="Ensembl" id="ENSEBUT00000023091.1">
    <property type="protein sequence ID" value="ENSEBUP00000022515.1"/>
    <property type="gene ID" value="ENSEBUG00000013867.1"/>
</dbReference>
<feature type="region of interest" description="Disordered" evidence="1">
    <location>
        <begin position="1"/>
        <end position="25"/>
    </location>
</feature>